<organism evidence="5 6">
    <name type="scientific">Zancudomyces culisetae</name>
    <name type="common">Gut fungus</name>
    <name type="synonym">Smittium culisetae</name>
    <dbReference type="NCBI Taxonomy" id="1213189"/>
    <lineage>
        <taxon>Eukaryota</taxon>
        <taxon>Fungi</taxon>
        <taxon>Fungi incertae sedis</taxon>
        <taxon>Zoopagomycota</taxon>
        <taxon>Kickxellomycotina</taxon>
        <taxon>Harpellomycetes</taxon>
        <taxon>Harpellales</taxon>
        <taxon>Legeriomycetaceae</taxon>
        <taxon>Zancudomyces</taxon>
    </lineage>
</organism>
<dbReference type="SMART" id="SM00020">
    <property type="entry name" value="Tryp_SPc"/>
    <property type="match status" value="1"/>
</dbReference>
<evidence type="ECO:0000313" key="6">
    <source>
        <dbReference type="Proteomes" id="UP000188320"/>
    </source>
</evidence>
<feature type="region of interest" description="Disordered" evidence="3">
    <location>
        <begin position="1"/>
        <end position="25"/>
    </location>
</feature>
<dbReference type="InterPro" id="IPR001314">
    <property type="entry name" value="Peptidase_S1A"/>
</dbReference>
<keyword evidence="2 5" id="KW-0645">Protease</keyword>
<name>A0A1R1PLI4_ZANCU</name>
<dbReference type="AlphaFoldDB" id="A0A1R1PLI4"/>
<dbReference type="CDD" id="cd00190">
    <property type="entry name" value="Tryp_SPc"/>
    <property type="match status" value="1"/>
</dbReference>
<evidence type="ECO:0000256" key="3">
    <source>
        <dbReference type="SAM" id="MobiDB-lite"/>
    </source>
</evidence>
<dbReference type="InterPro" id="IPR018114">
    <property type="entry name" value="TRYPSIN_HIS"/>
</dbReference>
<dbReference type="PRINTS" id="PR00722">
    <property type="entry name" value="CHYMOTRYPSIN"/>
</dbReference>
<dbReference type="GO" id="GO:0006508">
    <property type="term" value="P:proteolysis"/>
    <property type="evidence" value="ECO:0007669"/>
    <property type="project" value="UniProtKB-KW"/>
</dbReference>
<dbReference type="Proteomes" id="UP000188320">
    <property type="component" value="Unassembled WGS sequence"/>
</dbReference>
<keyword evidence="1" id="KW-1015">Disulfide bond</keyword>
<keyword evidence="2" id="KW-0720">Serine protease</keyword>
<evidence type="ECO:0000256" key="2">
    <source>
        <dbReference type="RuleBase" id="RU363034"/>
    </source>
</evidence>
<keyword evidence="6" id="KW-1185">Reference proteome</keyword>
<sequence length="349" mass="36948">MKGTGIISATQQKRQSDEIDTSEKNEIDLSSGARVVNGTIAEFHDFPYAIFIYIDLGTGGEACAGSLIADNVVVTAAHCLLDSKGQKYPAKNVLLSAGSEKSIQTNTNRFSANDTFVFPSFDPNTLVHDIGLVILSAPIPRTIATPIPIYSGEIVDSLSVFAAGWGITSNGPNASISNVLNQVPLKVSSADTCKKLNGYWVNNNNYCVCTANANGQDTCYGDSGGPLVHKEQGIPTLVGLTSLGNAPGNKIRPECGMNGGVAYYTRIHFFIDWISSTTGINKLQLSYPSSNVSNTTVFASANVPPSISAAGASEDTPTLEISAAFSSSYSRNMHLLSIFAFSALIHLYL</sequence>
<keyword evidence="2" id="KW-0378">Hydrolase</keyword>
<evidence type="ECO:0000313" key="5">
    <source>
        <dbReference type="EMBL" id="OMH81732.1"/>
    </source>
</evidence>
<dbReference type="PANTHER" id="PTHR24260">
    <property type="match status" value="1"/>
</dbReference>
<dbReference type="InterPro" id="IPR051333">
    <property type="entry name" value="CLIP_Serine_Protease"/>
</dbReference>
<evidence type="ECO:0000256" key="1">
    <source>
        <dbReference type="ARBA" id="ARBA00023157"/>
    </source>
</evidence>
<dbReference type="GO" id="GO:0004252">
    <property type="term" value="F:serine-type endopeptidase activity"/>
    <property type="evidence" value="ECO:0007669"/>
    <property type="project" value="InterPro"/>
</dbReference>
<comment type="caution">
    <text evidence="5">The sequence shown here is derived from an EMBL/GenBank/DDBJ whole genome shotgun (WGS) entry which is preliminary data.</text>
</comment>
<dbReference type="PROSITE" id="PS00135">
    <property type="entry name" value="TRYPSIN_SER"/>
    <property type="match status" value="1"/>
</dbReference>
<dbReference type="InterPro" id="IPR001254">
    <property type="entry name" value="Trypsin_dom"/>
</dbReference>
<feature type="domain" description="Peptidase S1" evidence="4">
    <location>
        <begin position="35"/>
        <end position="279"/>
    </location>
</feature>
<dbReference type="InterPro" id="IPR043504">
    <property type="entry name" value="Peptidase_S1_PA_chymotrypsin"/>
</dbReference>
<dbReference type="Gene3D" id="2.40.10.10">
    <property type="entry name" value="Trypsin-like serine proteases"/>
    <property type="match status" value="1"/>
</dbReference>
<accession>A0A1R1PLI4</accession>
<dbReference type="SUPFAM" id="SSF50494">
    <property type="entry name" value="Trypsin-like serine proteases"/>
    <property type="match status" value="1"/>
</dbReference>
<feature type="compositionally biased region" description="Basic and acidic residues" evidence="3">
    <location>
        <begin position="14"/>
        <end position="25"/>
    </location>
</feature>
<protein>
    <submittedName>
        <fullName evidence="5">Serine protease 56</fullName>
    </submittedName>
</protein>
<proteinExistence type="predicted"/>
<dbReference type="PROSITE" id="PS50240">
    <property type="entry name" value="TRYPSIN_DOM"/>
    <property type="match status" value="1"/>
</dbReference>
<dbReference type="EMBL" id="LSSK01000837">
    <property type="protein sequence ID" value="OMH81732.1"/>
    <property type="molecule type" value="Genomic_DNA"/>
</dbReference>
<dbReference type="PROSITE" id="PS00134">
    <property type="entry name" value="TRYPSIN_HIS"/>
    <property type="match status" value="1"/>
</dbReference>
<dbReference type="OrthoDB" id="6380398at2759"/>
<reference evidence="6" key="1">
    <citation type="submission" date="2017-01" db="EMBL/GenBank/DDBJ databases">
        <authorList>
            <person name="Wang Y."/>
            <person name="White M."/>
            <person name="Kvist S."/>
            <person name="Moncalvo J.-M."/>
        </authorList>
    </citation>
    <scope>NUCLEOTIDE SEQUENCE [LARGE SCALE GENOMIC DNA]</scope>
    <source>
        <strain evidence="6">COL-18-3</strain>
    </source>
</reference>
<dbReference type="PANTHER" id="PTHR24260:SF136">
    <property type="entry name" value="GH08193P-RELATED"/>
    <property type="match status" value="1"/>
</dbReference>
<gene>
    <name evidence="5" type="ORF">AX774_g4808</name>
</gene>
<evidence type="ECO:0000259" key="4">
    <source>
        <dbReference type="PROSITE" id="PS50240"/>
    </source>
</evidence>
<dbReference type="InterPro" id="IPR009003">
    <property type="entry name" value="Peptidase_S1_PA"/>
</dbReference>
<dbReference type="InterPro" id="IPR033116">
    <property type="entry name" value="TRYPSIN_SER"/>
</dbReference>
<dbReference type="Pfam" id="PF00089">
    <property type="entry name" value="Trypsin"/>
    <property type="match status" value="1"/>
</dbReference>